<reference evidence="2 3" key="1">
    <citation type="submission" date="2022-01" db="EMBL/GenBank/DDBJ databases">
        <authorList>
            <person name="Xiong W."/>
            <person name="Schranz E."/>
        </authorList>
    </citation>
    <scope>NUCLEOTIDE SEQUENCE [LARGE SCALE GENOMIC DNA]</scope>
</reference>
<evidence type="ECO:0000313" key="3">
    <source>
        <dbReference type="Proteomes" id="UP001157418"/>
    </source>
</evidence>
<protein>
    <submittedName>
        <fullName evidence="2">Uncharacterized protein</fullName>
    </submittedName>
</protein>
<gene>
    <name evidence="2" type="ORF">LVIROSA_LOCUS8473</name>
</gene>
<organism evidence="2 3">
    <name type="scientific">Lactuca virosa</name>
    <dbReference type="NCBI Taxonomy" id="75947"/>
    <lineage>
        <taxon>Eukaryota</taxon>
        <taxon>Viridiplantae</taxon>
        <taxon>Streptophyta</taxon>
        <taxon>Embryophyta</taxon>
        <taxon>Tracheophyta</taxon>
        <taxon>Spermatophyta</taxon>
        <taxon>Magnoliopsida</taxon>
        <taxon>eudicotyledons</taxon>
        <taxon>Gunneridae</taxon>
        <taxon>Pentapetalae</taxon>
        <taxon>asterids</taxon>
        <taxon>campanulids</taxon>
        <taxon>Asterales</taxon>
        <taxon>Asteraceae</taxon>
        <taxon>Cichorioideae</taxon>
        <taxon>Cichorieae</taxon>
        <taxon>Lactucinae</taxon>
        <taxon>Lactuca</taxon>
    </lineage>
</organism>
<feature type="compositionally biased region" description="Polar residues" evidence="1">
    <location>
        <begin position="215"/>
        <end position="226"/>
    </location>
</feature>
<proteinExistence type="predicted"/>
<comment type="caution">
    <text evidence="2">The sequence shown here is derived from an EMBL/GenBank/DDBJ whole genome shotgun (WGS) entry which is preliminary data.</text>
</comment>
<feature type="compositionally biased region" description="Basic residues" evidence="1">
    <location>
        <begin position="260"/>
        <end position="269"/>
    </location>
</feature>
<name>A0AAU9M3A8_9ASTR</name>
<dbReference type="Proteomes" id="UP001157418">
    <property type="component" value="Unassembled WGS sequence"/>
</dbReference>
<sequence>MVKYGTFSKNLGPSSQSKPTYKYASCNLQAVLDAYLYDFVLSPLIKALKRHSFFILLTVSTANFPFDYIIKAHITTEVNDKLDRIKIQLINDDTINLTKHIFLQSIGLPRNVFGYSSVSQTSRNRIDQNKEDRNSSSKILGCLSRISLQHLQNSFDESLELFETHQTKRFSLPDQADFEATKCLPTALLDLIPRDSAVLAQHIKDTNEPKPEHPTPSSTRTLQKASWSEVAATPPKGIQVPKKKKANKKQKDPAISSPPPKRHTLLHTT</sequence>
<dbReference type="AlphaFoldDB" id="A0AAU9M3A8"/>
<keyword evidence="3" id="KW-1185">Reference proteome</keyword>
<accession>A0AAU9M3A8</accession>
<feature type="region of interest" description="Disordered" evidence="1">
    <location>
        <begin position="205"/>
        <end position="269"/>
    </location>
</feature>
<evidence type="ECO:0000256" key="1">
    <source>
        <dbReference type="SAM" id="MobiDB-lite"/>
    </source>
</evidence>
<evidence type="ECO:0000313" key="2">
    <source>
        <dbReference type="EMBL" id="CAH1421057.1"/>
    </source>
</evidence>
<dbReference type="EMBL" id="CAKMRJ010001112">
    <property type="protein sequence ID" value="CAH1421057.1"/>
    <property type="molecule type" value="Genomic_DNA"/>
</dbReference>